<evidence type="ECO:0000313" key="2">
    <source>
        <dbReference type="Proteomes" id="UP001519363"/>
    </source>
</evidence>
<comment type="caution">
    <text evidence="1">The sequence shown here is derived from an EMBL/GenBank/DDBJ whole genome shotgun (WGS) entry which is preliminary data.</text>
</comment>
<dbReference type="InterPro" id="IPR038287">
    <property type="entry name" value="Cse2_sf"/>
</dbReference>
<dbReference type="Proteomes" id="UP001519363">
    <property type="component" value="Unassembled WGS sequence"/>
</dbReference>
<reference evidence="1 2" key="1">
    <citation type="submission" date="2021-03" db="EMBL/GenBank/DDBJ databases">
        <title>Sequencing the genomes of 1000 actinobacteria strains.</title>
        <authorList>
            <person name="Klenk H.-P."/>
        </authorList>
    </citation>
    <scope>NUCLEOTIDE SEQUENCE [LARGE SCALE GENOMIC DNA]</scope>
    <source>
        <strain evidence="1 2">DSM 44580</strain>
    </source>
</reference>
<accession>A0ABS5ASZ8</accession>
<dbReference type="EMBL" id="JAGIOO010000001">
    <property type="protein sequence ID" value="MBP2479690.1"/>
    <property type="molecule type" value="Genomic_DNA"/>
</dbReference>
<keyword evidence="2" id="KW-1185">Reference proteome</keyword>
<dbReference type="Gene3D" id="1.10.520.40">
    <property type="entry name" value="CRISPR-associated protein Cse2"/>
    <property type="match status" value="1"/>
</dbReference>
<name>A0ABS5ASZ8_9PSEU</name>
<organism evidence="1 2">
    <name type="scientific">Crossiella equi</name>
    <dbReference type="NCBI Taxonomy" id="130796"/>
    <lineage>
        <taxon>Bacteria</taxon>
        <taxon>Bacillati</taxon>
        <taxon>Actinomycetota</taxon>
        <taxon>Actinomycetes</taxon>
        <taxon>Pseudonocardiales</taxon>
        <taxon>Pseudonocardiaceae</taxon>
        <taxon>Crossiella</taxon>
    </lineage>
</organism>
<gene>
    <name evidence="1" type="ORF">JOF53_008562</name>
</gene>
<protein>
    <submittedName>
        <fullName evidence="1">Uncharacterized protein</fullName>
    </submittedName>
</protein>
<proteinExistence type="predicted"/>
<sequence length="49" mass="5884">MSEIDASPDWVRLLKDLARWECTPRLVAKEWQQIFYRTAYDPDALRAEE</sequence>
<evidence type="ECO:0000313" key="1">
    <source>
        <dbReference type="EMBL" id="MBP2479690.1"/>
    </source>
</evidence>